<feature type="region of interest" description="Disordered" evidence="1">
    <location>
        <begin position="48"/>
        <end position="92"/>
    </location>
</feature>
<accession>A0ABD5M745</accession>
<gene>
    <name evidence="3" type="ORF">ABNG04_15175</name>
</gene>
<dbReference type="EMBL" id="JBEDNY010000006">
    <property type="protein sequence ID" value="MEZ3165187.1"/>
    <property type="molecule type" value="Genomic_DNA"/>
</dbReference>
<evidence type="ECO:0000256" key="1">
    <source>
        <dbReference type="SAM" id="MobiDB-lite"/>
    </source>
</evidence>
<dbReference type="Pfam" id="PF01938">
    <property type="entry name" value="TRAM"/>
    <property type="match status" value="1"/>
</dbReference>
<dbReference type="PROSITE" id="PS50926">
    <property type="entry name" value="TRAM"/>
    <property type="match status" value="1"/>
</dbReference>
<evidence type="ECO:0000313" key="3">
    <source>
        <dbReference type="EMBL" id="MEZ3165187.1"/>
    </source>
</evidence>
<dbReference type="SUPFAM" id="SSF50249">
    <property type="entry name" value="Nucleic acid-binding proteins"/>
    <property type="match status" value="1"/>
</dbReference>
<feature type="compositionally biased region" description="Polar residues" evidence="1">
    <location>
        <begin position="48"/>
        <end position="69"/>
    </location>
</feature>
<dbReference type="Gene3D" id="2.40.50.140">
    <property type="entry name" value="Nucleic acid-binding proteins"/>
    <property type="match status" value="1"/>
</dbReference>
<evidence type="ECO:0000259" key="2">
    <source>
        <dbReference type="PROSITE" id="PS50926"/>
    </source>
</evidence>
<sequence>MEIPDQLRTVYSATIEQKDGDYILSIPAQEIELGALKSNESVRVALLSTPTSTGSPDNTVESTNPTSEPADSAGPPVAEGETREVKIESIGDQGDGIAKVERGYVVIVPGTDLGETLTVEIENVRDNVSFATVVDRKLHQA</sequence>
<dbReference type="InterPro" id="IPR002792">
    <property type="entry name" value="TRAM_dom"/>
</dbReference>
<feature type="compositionally biased region" description="Basic and acidic residues" evidence="1">
    <location>
        <begin position="80"/>
        <end position="89"/>
    </location>
</feature>
<keyword evidence="4" id="KW-1185">Reference proteome</keyword>
<protein>
    <submittedName>
        <fullName evidence="3">TRAM domain-containing protein</fullName>
    </submittedName>
</protein>
<dbReference type="AlphaFoldDB" id="A0ABD5M745"/>
<dbReference type="InterPro" id="IPR012340">
    <property type="entry name" value="NA-bd_OB-fold"/>
</dbReference>
<reference evidence="3 4" key="1">
    <citation type="submission" date="2024-06" db="EMBL/GenBank/DDBJ databases">
        <title>Halorubrum miltondacostae sp. nov., a potential PHA producer isolated from an inland solar saltern in Rio Maior, Portugal.</title>
        <authorList>
            <person name="Albuquerque L."/>
            <person name="Viver T."/>
            <person name="Barroso C."/>
            <person name="Claudino R."/>
            <person name="Galvan M."/>
            <person name="Simoes G."/>
            <person name="Lobo Da Cunha A."/>
            <person name="Egas C."/>
        </authorList>
    </citation>
    <scope>NUCLEOTIDE SEQUENCE [LARGE SCALE GENOMIC DNA]</scope>
    <source>
        <strain evidence="3 4">RMP-11</strain>
    </source>
</reference>
<dbReference type="RefSeq" id="WP_371163227.1">
    <property type="nucleotide sequence ID" value="NZ_JBEDNY010000006.1"/>
</dbReference>
<evidence type="ECO:0000313" key="4">
    <source>
        <dbReference type="Proteomes" id="UP001567572"/>
    </source>
</evidence>
<feature type="domain" description="TRAM" evidence="2">
    <location>
        <begin position="76"/>
        <end position="135"/>
    </location>
</feature>
<comment type="caution">
    <text evidence="3">The sequence shown here is derived from an EMBL/GenBank/DDBJ whole genome shotgun (WGS) entry which is preliminary data.</text>
</comment>
<organism evidence="3 4">
    <name type="scientific">Halorubrum miltondacostae</name>
    <dbReference type="NCBI Taxonomy" id="3076378"/>
    <lineage>
        <taxon>Archaea</taxon>
        <taxon>Methanobacteriati</taxon>
        <taxon>Methanobacteriota</taxon>
        <taxon>Stenosarchaea group</taxon>
        <taxon>Halobacteria</taxon>
        <taxon>Halobacteriales</taxon>
        <taxon>Haloferacaceae</taxon>
        <taxon>Halorubrum</taxon>
    </lineage>
</organism>
<proteinExistence type="predicted"/>
<dbReference type="Proteomes" id="UP001567572">
    <property type="component" value="Unassembled WGS sequence"/>
</dbReference>
<name>A0ABD5M745_9EURY</name>